<dbReference type="InterPro" id="IPR003593">
    <property type="entry name" value="AAA+_ATPase"/>
</dbReference>
<dbReference type="PROSITE" id="PS00211">
    <property type="entry name" value="ABC_TRANSPORTER_1"/>
    <property type="match status" value="1"/>
</dbReference>
<dbReference type="CDD" id="cd03255">
    <property type="entry name" value="ABC_MJ0796_LolCDE_FtsE"/>
    <property type="match status" value="1"/>
</dbReference>
<dbReference type="Gene3D" id="3.40.50.300">
    <property type="entry name" value="P-loop containing nucleotide triphosphate hydrolases"/>
    <property type="match status" value="1"/>
</dbReference>
<dbReference type="InterPro" id="IPR027417">
    <property type="entry name" value="P-loop_NTPase"/>
</dbReference>
<dbReference type="GO" id="GO:0005524">
    <property type="term" value="F:ATP binding"/>
    <property type="evidence" value="ECO:0007669"/>
    <property type="project" value="UniProtKB-KW"/>
</dbReference>
<evidence type="ECO:0000313" key="5">
    <source>
        <dbReference type="EMBL" id="USY21686.1"/>
    </source>
</evidence>
<keyword evidence="6" id="KW-1185">Reference proteome</keyword>
<sequence>MTSVHLHDTPFHPGSPNVLEIVRVRKGYSETPVILEATLCSPGSETIALQGPSGSGKSTLLNVIGLLTRPDSGTVTIRGTPARELNEAARARVRQQEVGFVFQDSHLLPALTTLENVMLASTAPPSDTERRAQELLDVVGLPQRANSPVRHLSGGEAKRAAVARALINTPSLILADEPTAGLDLDSSLAVLDLLTDQCSRGAAVLIASHDPVVSTRSTRVVELTDGHLTSEAVGRGDSDE</sequence>
<dbReference type="PANTHER" id="PTHR24220">
    <property type="entry name" value="IMPORT ATP-BINDING PROTEIN"/>
    <property type="match status" value="1"/>
</dbReference>
<keyword evidence="1" id="KW-0813">Transport</keyword>
<proteinExistence type="predicted"/>
<dbReference type="SMART" id="SM00382">
    <property type="entry name" value="AAA"/>
    <property type="match status" value="1"/>
</dbReference>
<dbReference type="Proteomes" id="UP001055940">
    <property type="component" value="Chromosome"/>
</dbReference>
<dbReference type="InterPro" id="IPR003439">
    <property type="entry name" value="ABC_transporter-like_ATP-bd"/>
</dbReference>
<dbReference type="PROSITE" id="PS50893">
    <property type="entry name" value="ABC_TRANSPORTER_2"/>
    <property type="match status" value="1"/>
</dbReference>
<dbReference type="InterPro" id="IPR015854">
    <property type="entry name" value="ABC_transpr_LolD-like"/>
</dbReference>
<dbReference type="SUPFAM" id="SSF52540">
    <property type="entry name" value="P-loop containing nucleoside triphosphate hydrolases"/>
    <property type="match status" value="1"/>
</dbReference>
<dbReference type="InterPro" id="IPR017871">
    <property type="entry name" value="ABC_transporter-like_CS"/>
</dbReference>
<accession>A0ABY5DF09</accession>
<gene>
    <name evidence="5" type="ORF">NE857_08820</name>
</gene>
<dbReference type="InterPro" id="IPR017911">
    <property type="entry name" value="MacB-like_ATP-bd"/>
</dbReference>
<dbReference type="PANTHER" id="PTHR24220:SF659">
    <property type="entry name" value="TRANSPORTER, PUTATIVE-RELATED"/>
    <property type="match status" value="1"/>
</dbReference>
<evidence type="ECO:0000256" key="2">
    <source>
        <dbReference type="ARBA" id="ARBA00022741"/>
    </source>
</evidence>
<feature type="domain" description="ABC transporter" evidence="4">
    <location>
        <begin position="19"/>
        <end position="240"/>
    </location>
</feature>
<keyword evidence="3 5" id="KW-0067">ATP-binding</keyword>
<organism evidence="5 6">
    <name type="scientific">Nocardiopsis exhalans</name>
    <dbReference type="NCBI Taxonomy" id="163604"/>
    <lineage>
        <taxon>Bacteria</taxon>
        <taxon>Bacillati</taxon>
        <taxon>Actinomycetota</taxon>
        <taxon>Actinomycetes</taxon>
        <taxon>Streptosporangiales</taxon>
        <taxon>Nocardiopsidaceae</taxon>
        <taxon>Nocardiopsis</taxon>
    </lineage>
</organism>
<evidence type="ECO:0000259" key="4">
    <source>
        <dbReference type="PROSITE" id="PS50893"/>
    </source>
</evidence>
<evidence type="ECO:0000313" key="6">
    <source>
        <dbReference type="Proteomes" id="UP001055940"/>
    </source>
</evidence>
<dbReference type="Pfam" id="PF00005">
    <property type="entry name" value="ABC_tran"/>
    <property type="match status" value="1"/>
</dbReference>
<protein>
    <submittedName>
        <fullName evidence="5">ABC transporter ATP-binding protein</fullName>
    </submittedName>
</protein>
<evidence type="ECO:0000256" key="3">
    <source>
        <dbReference type="ARBA" id="ARBA00022840"/>
    </source>
</evidence>
<keyword evidence="2" id="KW-0547">Nucleotide-binding</keyword>
<reference evidence="5" key="1">
    <citation type="submission" date="2022-06" db="EMBL/GenBank/DDBJ databases">
        <authorList>
            <person name="Ping M."/>
        </authorList>
    </citation>
    <scope>NUCLEOTIDE SEQUENCE</scope>
    <source>
        <strain evidence="5">JCM11759T</strain>
    </source>
</reference>
<dbReference type="EMBL" id="CP099837">
    <property type="protein sequence ID" value="USY21686.1"/>
    <property type="molecule type" value="Genomic_DNA"/>
</dbReference>
<evidence type="ECO:0000256" key="1">
    <source>
        <dbReference type="ARBA" id="ARBA00022448"/>
    </source>
</evidence>
<name>A0ABY5DF09_9ACTN</name>